<organism evidence="7 8">
    <name type="scientific">Acidothermus cellulolyticus (strain ATCC 43068 / DSM 8971 / 11B)</name>
    <dbReference type="NCBI Taxonomy" id="351607"/>
    <lineage>
        <taxon>Bacteria</taxon>
        <taxon>Bacillati</taxon>
        <taxon>Actinomycetota</taxon>
        <taxon>Actinomycetes</taxon>
        <taxon>Acidothermales</taxon>
        <taxon>Acidothermaceae</taxon>
        <taxon>Acidothermus</taxon>
    </lineage>
</organism>
<evidence type="ECO:0000256" key="5">
    <source>
        <dbReference type="ARBA" id="ARBA00023136"/>
    </source>
</evidence>
<evidence type="ECO:0000256" key="6">
    <source>
        <dbReference type="SAM" id="Phobius"/>
    </source>
</evidence>
<dbReference type="RefSeq" id="WP_011719189.1">
    <property type="nucleotide sequence ID" value="NC_008578.1"/>
</dbReference>
<evidence type="ECO:0000256" key="4">
    <source>
        <dbReference type="ARBA" id="ARBA00022989"/>
    </source>
</evidence>
<feature type="transmembrane region" description="Helical" evidence="6">
    <location>
        <begin position="183"/>
        <end position="202"/>
    </location>
</feature>
<dbReference type="Pfam" id="PF02653">
    <property type="entry name" value="BPD_transp_2"/>
    <property type="match status" value="1"/>
</dbReference>
<keyword evidence="3 6" id="KW-0812">Transmembrane</keyword>
<dbReference type="AlphaFoldDB" id="A0LRR6"/>
<dbReference type="HOGENOM" id="CLU_028880_0_0_11"/>
<dbReference type="KEGG" id="ace:Acel_0352"/>
<feature type="transmembrane region" description="Helical" evidence="6">
    <location>
        <begin position="233"/>
        <end position="257"/>
    </location>
</feature>
<dbReference type="eggNOG" id="COG1172">
    <property type="taxonomic scope" value="Bacteria"/>
</dbReference>
<comment type="subcellular location">
    <subcellularLocation>
        <location evidence="1">Cell membrane</location>
        <topology evidence="1">Multi-pass membrane protein</topology>
    </subcellularLocation>
</comment>
<sequence>MTTLVRERPPVTGRRSGWNVRRWATAWSSQLGITAAFAVVWLVFTVLAPATFLGSRIYVSYAQTVPYFGITALALTMLIIAGDIDLSFPAVFALGMVGYVAVEHTTGNVTLGLLTALAIGAAAGLINGVFVTVFGIPALVLTIGTQFLYRGLTLVLVNGKSYTLTETSGTVASRLLVGRFLGIPMQFVWFAVLAVVCWILLYRHRLGHNAHVIGDNSQAAALMGVPIARTRMILFLLTGLAAAFAGAMNSFAVLNFYPGQGDGYLLPALAAVFVGGTSVFGGRGTVWGTFIGAFLIGGIEAGIVAVGLEEFYSQLLYGCIITAAITIHAVLQRRFSH</sequence>
<dbReference type="InParanoid" id="A0LRR6"/>
<dbReference type="EMBL" id="CP000481">
    <property type="protein sequence ID" value="ABK52126.1"/>
    <property type="molecule type" value="Genomic_DNA"/>
</dbReference>
<feature type="transmembrane region" description="Helical" evidence="6">
    <location>
        <begin position="31"/>
        <end position="52"/>
    </location>
</feature>
<dbReference type="Proteomes" id="UP000008221">
    <property type="component" value="Chromosome"/>
</dbReference>
<dbReference type="PANTHER" id="PTHR32196">
    <property type="entry name" value="ABC TRANSPORTER PERMEASE PROTEIN YPHD-RELATED-RELATED"/>
    <property type="match status" value="1"/>
</dbReference>
<feature type="transmembrane region" description="Helical" evidence="6">
    <location>
        <begin position="64"/>
        <end position="80"/>
    </location>
</feature>
<reference evidence="7 8" key="1">
    <citation type="journal article" date="2009" name="Genome Res.">
        <title>Complete genome of the cellulolytic thermophile Acidothermus cellulolyticus 11B provides insights into its ecophysiological and evolutionary adaptations.</title>
        <authorList>
            <person name="Barabote R.D."/>
            <person name="Xie G."/>
            <person name="Leu D.H."/>
            <person name="Normand P."/>
            <person name="Necsulea A."/>
            <person name="Daubin V."/>
            <person name="Medigue C."/>
            <person name="Adney W.S."/>
            <person name="Xu X.C."/>
            <person name="Lapidus A."/>
            <person name="Parales R.E."/>
            <person name="Detter C."/>
            <person name="Pujic P."/>
            <person name="Bruce D."/>
            <person name="Lavire C."/>
            <person name="Challacombe J.F."/>
            <person name="Brettin T.S."/>
            <person name="Berry A.M."/>
        </authorList>
    </citation>
    <scope>NUCLEOTIDE SEQUENCE [LARGE SCALE GENOMIC DNA]</scope>
    <source>
        <strain evidence="8">ATCC 43068 / DSM 8971 / 11B</strain>
    </source>
</reference>
<evidence type="ECO:0000313" key="7">
    <source>
        <dbReference type="EMBL" id="ABK52126.1"/>
    </source>
</evidence>
<keyword evidence="5 6" id="KW-0472">Membrane</keyword>
<feature type="transmembrane region" description="Helical" evidence="6">
    <location>
        <begin position="314"/>
        <end position="331"/>
    </location>
</feature>
<dbReference type="CDD" id="cd06579">
    <property type="entry name" value="TM_PBP1_transp_AraH_like"/>
    <property type="match status" value="1"/>
</dbReference>
<keyword evidence="4 6" id="KW-1133">Transmembrane helix</keyword>
<feature type="transmembrane region" description="Helical" evidence="6">
    <location>
        <begin position="114"/>
        <end position="140"/>
    </location>
</feature>
<evidence type="ECO:0000256" key="1">
    <source>
        <dbReference type="ARBA" id="ARBA00004651"/>
    </source>
</evidence>
<keyword evidence="2" id="KW-1003">Cell membrane</keyword>
<accession>A0LRR6</accession>
<evidence type="ECO:0000256" key="3">
    <source>
        <dbReference type="ARBA" id="ARBA00022692"/>
    </source>
</evidence>
<gene>
    <name evidence="7" type="ordered locus">Acel_0352</name>
</gene>
<feature type="transmembrane region" description="Helical" evidence="6">
    <location>
        <begin position="263"/>
        <end position="280"/>
    </location>
</feature>
<keyword evidence="8" id="KW-1185">Reference proteome</keyword>
<evidence type="ECO:0000313" key="8">
    <source>
        <dbReference type="Proteomes" id="UP000008221"/>
    </source>
</evidence>
<dbReference type="GO" id="GO:0005886">
    <property type="term" value="C:plasma membrane"/>
    <property type="evidence" value="ECO:0007669"/>
    <property type="project" value="UniProtKB-SubCell"/>
</dbReference>
<dbReference type="OrthoDB" id="9808136at2"/>
<dbReference type="STRING" id="351607.Acel_0352"/>
<feature type="transmembrane region" description="Helical" evidence="6">
    <location>
        <begin position="287"/>
        <end position="308"/>
    </location>
</feature>
<protein>
    <submittedName>
        <fullName evidence="7">Monosaccharide ABC transporter membrane protein, CUT2 family</fullName>
    </submittedName>
</protein>
<proteinExistence type="predicted"/>
<dbReference type="GO" id="GO:0022857">
    <property type="term" value="F:transmembrane transporter activity"/>
    <property type="evidence" value="ECO:0007669"/>
    <property type="project" value="InterPro"/>
</dbReference>
<dbReference type="PANTHER" id="PTHR32196:SF63">
    <property type="entry name" value="INNER MEMBRANE ABC TRANSPORTER PERMEASE PROTEIN YJFF"/>
    <property type="match status" value="1"/>
</dbReference>
<dbReference type="InterPro" id="IPR001851">
    <property type="entry name" value="ABC_transp_permease"/>
</dbReference>
<evidence type="ECO:0000256" key="2">
    <source>
        <dbReference type="ARBA" id="ARBA00022475"/>
    </source>
</evidence>
<name>A0LRR6_ACIC1</name>